<proteinExistence type="predicted"/>
<comment type="caution">
    <text evidence="3">The sequence shown here is derived from an EMBL/GenBank/DDBJ whole genome shotgun (WGS) entry which is preliminary data.</text>
</comment>
<evidence type="ECO:0000256" key="1">
    <source>
        <dbReference type="SAM" id="SignalP"/>
    </source>
</evidence>
<feature type="chain" id="PRO_5016311896" evidence="1">
    <location>
        <begin position="28"/>
        <end position="169"/>
    </location>
</feature>
<accession>A0A318QBD4</accession>
<evidence type="ECO:0000313" key="3">
    <source>
        <dbReference type="EMBL" id="PYD63267.1"/>
    </source>
</evidence>
<feature type="signal peptide" evidence="1">
    <location>
        <begin position="1"/>
        <end position="27"/>
    </location>
</feature>
<evidence type="ECO:0000313" key="4">
    <source>
        <dbReference type="Proteomes" id="UP000248301"/>
    </source>
</evidence>
<dbReference type="Proteomes" id="UP000248301">
    <property type="component" value="Unassembled WGS sequence"/>
</dbReference>
<name>A0A318QBD4_9PROT</name>
<protein>
    <submittedName>
        <fullName evidence="3">Lipocalin-like domain protein</fullName>
    </submittedName>
</protein>
<keyword evidence="1" id="KW-0732">Signal</keyword>
<organism evidence="3 4">
    <name type="scientific">Gluconacetobacter entanii</name>
    <dbReference type="NCBI Taxonomy" id="108528"/>
    <lineage>
        <taxon>Bacteria</taxon>
        <taxon>Pseudomonadati</taxon>
        <taxon>Pseudomonadota</taxon>
        <taxon>Alphaproteobacteria</taxon>
        <taxon>Acetobacterales</taxon>
        <taxon>Acetobacteraceae</taxon>
        <taxon>Gluconacetobacter</taxon>
    </lineage>
</organism>
<dbReference type="EMBL" id="NKUF01000014">
    <property type="protein sequence ID" value="PYD63267.1"/>
    <property type="molecule type" value="Genomic_DNA"/>
</dbReference>
<gene>
    <name evidence="3" type="ORF">CFR72_08085</name>
</gene>
<dbReference type="InterPro" id="IPR024311">
    <property type="entry name" value="Lipocalin-like"/>
</dbReference>
<dbReference type="AlphaFoldDB" id="A0A318QBD4"/>
<dbReference type="OrthoDB" id="8370150at2"/>
<feature type="domain" description="Lipocalin-like" evidence="2">
    <location>
        <begin position="33"/>
        <end position="166"/>
    </location>
</feature>
<reference evidence="3 4" key="1">
    <citation type="submission" date="2017-07" db="EMBL/GenBank/DDBJ databases">
        <title>A draft genome sequence of Gluconacetobacter entanii LTH 4560.</title>
        <authorList>
            <person name="Skraban J."/>
            <person name="Cleenwerck I."/>
            <person name="Vandamme P."/>
            <person name="Trcek J."/>
        </authorList>
    </citation>
    <scope>NUCLEOTIDE SEQUENCE [LARGE SCALE GENOMIC DNA]</scope>
    <source>
        <strain evidence="3 4">LTH 4560</strain>
    </source>
</reference>
<sequence>MKEFQIMMKCVMLSAALVMLSGGVTLAASPLTGTWSLTAADTLYPDGHRVHGFGDHPQGRMMVDASGNYMIEIYRPAATPFASGSKVTGTPAEFRDAMLRNSVHYGTVALDPASNHIVFDVERSVFPNWEGRRQVRDYTLDGNKLSYQVPASATGDATIAISEWKRLSE</sequence>
<dbReference type="Pfam" id="PF13924">
    <property type="entry name" value="Lipocalin_5"/>
    <property type="match status" value="1"/>
</dbReference>
<evidence type="ECO:0000259" key="2">
    <source>
        <dbReference type="Pfam" id="PF13924"/>
    </source>
</evidence>